<name>A0ABN7V3P8_GIGMA</name>
<dbReference type="Proteomes" id="UP000789901">
    <property type="component" value="Unassembled WGS sequence"/>
</dbReference>
<reference evidence="1 2" key="1">
    <citation type="submission" date="2021-06" db="EMBL/GenBank/DDBJ databases">
        <authorList>
            <person name="Kallberg Y."/>
            <person name="Tangrot J."/>
            <person name="Rosling A."/>
        </authorList>
    </citation>
    <scope>NUCLEOTIDE SEQUENCE [LARGE SCALE GENOMIC DNA]</scope>
    <source>
        <strain evidence="1 2">120-4 pot B 10/14</strain>
    </source>
</reference>
<organism evidence="1 2">
    <name type="scientific">Gigaspora margarita</name>
    <dbReference type="NCBI Taxonomy" id="4874"/>
    <lineage>
        <taxon>Eukaryota</taxon>
        <taxon>Fungi</taxon>
        <taxon>Fungi incertae sedis</taxon>
        <taxon>Mucoromycota</taxon>
        <taxon>Glomeromycotina</taxon>
        <taxon>Glomeromycetes</taxon>
        <taxon>Diversisporales</taxon>
        <taxon>Gigasporaceae</taxon>
        <taxon>Gigaspora</taxon>
    </lineage>
</organism>
<evidence type="ECO:0000313" key="1">
    <source>
        <dbReference type="EMBL" id="CAG8726769.1"/>
    </source>
</evidence>
<keyword evidence="2" id="KW-1185">Reference proteome</keyword>
<accession>A0ABN7V3P8</accession>
<proteinExistence type="predicted"/>
<gene>
    <name evidence="1" type="ORF">GMARGA_LOCUS14001</name>
</gene>
<sequence>MHISVCLIKAQIFRLLFQHSEYQAQQAIDFENNNNDDNSDKENTSISIKLKNLLKVFTKGRPKLSAHRNNNIVNQQKAKDLTHDKQRRDYYCSYCKNKEHNIATCPEKDKDT</sequence>
<evidence type="ECO:0000313" key="2">
    <source>
        <dbReference type="Proteomes" id="UP000789901"/>
    </source>
</evidence>
<dbReference type="EMBL" id="CAJVQB010009109">
    <property type="protein sequence ID" value="CAG8726769.1"/>
    <property type="molecule type" value="Genomic_DNA"/>
</dbReference>
<comment type="caution">
    <text evidence="1">The sequence shown here is derived from an EMBL/GenBank/DDBJ whole genome shotgun (WGS) entry which is preliminary data.</text>
</comment>
<protein>
    <submittedName>
        <fullName evidence="1">36834_t:CDS:1</fullName>
    </submittedName>
</protein>